<feature type="transmembrane region" description="Helical" evidence="1">
    <location>
        <begin position="80"/>
        <end position="102"/>
    </location>
</feature>
<dbReference type="EMBL" id="JBJXBP010000007">
    <property type="protein sequence ID" value="KAL3818501.1"/>
    <property type="molecule type" value="Genomic_DNA"/>
</dbReference>
<evidence type="ECO:0000256" key="1">
    <source>
        <dbReference type="SAM" id="Phobius"/>
    </source>
</evidence>
<name>A0ABD3S276_9LAMI</name>
<dbReference type="PANTHER" id="PTHR33573:SF17">
    <property type="entry name" value="CASP-LIKE PROTEIN 4D1"/>
    <property type="match status" value="1"/>
</dbReference>
<organism evidence="2 3">
    <name type="scientific">Penstemon smallii</name>
    <dbReference type="NCBI Taxonomy" id="265156"/>
    <lineage>
        <taxon>Eukaryota</taxon>
        <taxon>Viridiplantae</taxon>
        <taxon>Streptophyta</taxon>
        <taxon>Embryophyta</taxon>
        <taxon>Tracheophyta</taxon>
        <taxon>Spermatophyta</taxon>
        <taxon>Magnoliopsida</taxon>
        <taxon>eudicotyledons</taxon>
        <taxon>Gunneridae</taxon>
        <taxon>Pentapetalae</taxon>
        <taxon>asterids</taxon>
        <taxon>lamiids</taxon>
        <taxon>Lamiales</taxon>
        <taxon>Plantaginaceae</taxon>
        <taxon>Cheloneae</taxon>
        <taxon>Penstemon</taxon>
    </lineage>
</organism>
<feature type="transmembrane region" description="Helical" evidence="1">
    <location>
        <begin position="41"/>
        <end position="60"/>
    </location>
</feature>
<evidence type="ECO:0000313" key="3">
    <source>
        <dbReference type="Proteomes" id="UP001634393"/>
    </source>
</evidence>
<dbReference type="AlphaFoldDB" id="A0ABD3S276"/>
<comment type="caution">
    <text evidence="2">The sequence shown here is derived from an EMBL/GenBank/DDBJ whole genome shotgun (WGS) entry which is preliminary data.</text>
</comment>
<keyword evidence="1" id="KW-1133">Transmembrane helix</keyword>
<dbReference type="PANTHER" id="PTHR33573">
    <property type="entry name" value="CASP-LIKE PROTEIN 4A4"/>
    <property type="match status" value="1"/>
</dbReference>
<keyword evidence="1" id="KW-0812">Transmembrane</keyword>
<sequence length="117" mass="13234">MNYLEQTNDLQIPFAIYDVAREKRWIRNGFLPQFDFYGDKMIAFLLASGVGFGFGVTFEFKKAFGDFFSDKANQFLNKSLISTGLLLLGFVFMALLSIFSSIPPSTSSSNKKYSFFG</sequence>
<gene>
    <name evidence="2" type="ORF">ACJIZ3_004406</name>
</gene>
<dbReference type="Proteomes" id="UP001634393">
    <property type="component" value="Unassembled WGS sequence"/>
</dbReference>
<keyword evidence="3" id="KW-1185">Reference proteome</keyword>
<reference evidence="2 3" key="1">
    <citation type="submission" date="2024-12" db="EMBL/GenBank/DDBJ databases">
        <title>The unique morphological basis and parallel evolutionary history of personate flowers in Penstemon.</title>
        <authorList>
            <person name="Depatie T.H."/>
            <person name="Wessinger C.A."/>
        </authorList>
    </citation>
    <scope>NUCLEOTIDE SEQUENCE [LARGE SCALE GENOMIC DNA]</scope>
    <source>
        <strain evidence="2">WTNN_2</strain>
        <tissue evidence="2">Leaf</tissue>
    </source>
</reference>
<accession>A0ABD3S276</accession>
<protein>
    <submittedName>
        <fullName evidence="2">Uncharacterized protein</fullName>
    </submittedName>
</protein>
<evidence type="ECO:0000313" key="2">
    <source>
        <dbReference type="EMBL" id="KAL3818501.1"/>
    </source>
</evidence>
<proteinExistence type="predicted"/>
<keyword evidence="1" id="KW-0472">Membrane</keyword>